<gene>
    <name evidence="3" type="ORF">Tco_0681474</name>
</gene>
<evidence type="ECO:0000256" key="2">
    <source>
        <dbReference type="SAM" id="MobiDB-lite"/>
    </source>
</evidence>
<feature type="compositionally biased region" description="Basic residues" evidence="2">
    <location>
        <begin position="257"/>
        <end position="266"/>
    </location>
</feature>
<reference evidence="3" key="1">
    <citation type="journal article" date="2022" name="Int. J. Mol. Sci.">
        <title>Draft Genome of Tanacetum Coccineum: Genomic Comparison of Closely Related Tanacetum-Family Plants.</title>
        <authorList>
            <person name="Yamashiro T."/>
            <person name="Shiraishi A."/>
            <person name="Nakayama K."/>
            <person name="Satake H."/>
        </authorList>
    </citation>
    <scope>NUCLEOTIDE SEQUENCE</scope>
</reference>
<name>A0ABQ4XQ45_9ASTR</name>
<evidence type="ECO:0000313" key="4">
    <source>
        <dbReference type="Proteomes" id="UP001151760"/>
    </source>
</evidence>
<comment type="caution">
    <text evidence="3">The sequence shown here is derived from an EMBL/GenBank/DDBJ whole genome shotgun (WGS) entry which is preliminary data.</text>
</comment>
<sequence length="551" mass="61314">MEALKFVDSYNMVAYLERPTDNDDFTEIVDFLNANPIRYALTVNPTIYVSCIEQFWSTAKAQTINEETQIHALVDGKKIVITESSVRRDLQFADEDGTDCLPTTTIFENLKLMGPKKNAWNEFSSNIASAIICLATNQKFNCSKMVFDGMTRNLDSLSAKFLMYPRLLQVFLDKQLDKVPSHNAVYNAHCHTKKVFANMKRIGKVTPLFDTILIQHQSEVGEGSGHPTDPQHTPTIDQSPISEPIVAQSSHQPIKTYKPRKPKKKVTQIPQSSEPINLVADEAVLKERGDSLERAATTASSLKAERVSVQDLETTKATQAKEITSLKKRVKKLEQRGSLGDQEDASKQRRHIAEIDADVDISLVHKDAGIHGRSRSNVAKKEVSAVDPITTAGEVVTTASIDISTASVRITVSTAIPTTPPTTTTKDDMTLAETLMEIKSAKPKALGVVMQEPSEIPRISAAQQQIQEKAPGSRDKAQLQAEIEEDDRLARQKEEDNNVSWDNAQAMMEADYQMAERLQAEEQDSLTNEEKARLFVQLLDARKKHFAALRA</sequence>
<feature type="region of interest" description="Disordered" evidence="2">
    <location>
        <begin position="219"/>
        <end position="273"/>
    </location>
</feature>
<feature type="coiled-coil region" evidence="1">
    <location>
        <begin position="309"/>
        <end position="336"/>
    </location>
</feature>
<evidence type="ECO:0008006" key="5">
    <source>
        <dbReference type="Google" id="ProtNLM"/>
    </source>
</evidence>
<evidence type="ECO:0000256" key="1">
    <source>
        <dbReference type="SAM" id="Coils"/>
    </source>
</evidence>
<dbReference type="Proteomes" id="UP001151760">
    <property type="component" value="Unassembled WGS sequence"/>
</dbReference>
<reference evidence="3" key="2">
    <citation type="submission" date="2022-01" db="EMBL/GenBank/DDBJ databases">
        <authorList>
            <person name="Yamashiro T."/>
            <person name="Shiraishi A."/>
            <person name="Satake H."/>
            <person name="Nakayama K."/>
        </authorList>
    </citation>
    <scope>NUCLEOTIDE SEQUENCE</scope>
</reference>
<keyword evidence="4" id="KW-1185">Reference proteome</keyword>
<organism evidence="3 4">
    <name type="scientific">Tanacetum coccineum</name>
    <dbReference type="NCBI Taxonomy" id="301880"/>
    <lineage>
        <taxon>Eukaryota</taxon>
        <taxon>Viridiplantae</taxon>
        <taxon>Streptophyta</taxon>
        <taxon>Embryophyta</taxon>
        <taxon>Tracheophyta</taxon>
        <taxon>Spermatophyta</taxon>
        <taxon>Magnoliopsida</taxon>
        <taxon>eudicotyledons</taxon>
        <taxon>Gunneridae</taxon>
        <taxon>Pentapetalae</taxon>
        <taxon>asterids</taxon>
        <taxon>campanulids</taxon>
        <taxon>Asterales</taxon>
        <taxon>Asteraceae</taxon>
        <taxon>Asteroideae</taxon>
        <taxon>Anthemideae</taxon>
        <taxon>Anthemidinae</taxon>
        <taxon>Tanacetum</taxon>
    </lineage>
</organism>
<accession>A0ABQ4XQ45</accession>
<proteinExistence type="predicted"/>
<protein>
    <recommendedName>
        <fullName evidence="5">Xylulose kinase-1</fullName>
    </recommendedName>
</protein>
<keyword evidence="1" id="KW-0175">Coiled coil</keyword>
<feature type="compositionally biased region" description="Polar residues" evidence="2">
    <location>
        <begin position="230"/>
        <end position="252"/>
    </location>
</feature>
<evidence type="ECO:0000313" key="3">
    <source>
        <dbReference type="EMBL" id="GJS66910.1"/>
    </source>
</evidence>
<dbReference type="EMBL" id="BQNB010009682">
    <property type="protein sequence ID" value="GJS66910.1"/>
    <property type="molecule type" value="Genomic_DNA"/>
</dbReference>